<evidence type="ECO:0000313" key="2">
    <source>
        <dbReference type="EMBL" id="NBC35243.1"/>
    </source>
</evidence>
<comment type="caution">
    <text evidence="2">The sequence shown here is derived from an EMBL/GenBank/DDBJ whole genome shotgun (WGS) entry which is preliminary data.</text>
</comment>
<reference evidence="3" key="1">
    <citation type="submission" date="2020-01" db="EMBL/GenBank/DDBJ databases">
        <title>Sphingomonas sp. strain CSW-10.</title>
        <authorList>
            <person name="Chen W.-M."/>
        </authorList>
    </citation>
    <scope>NUCLEOTIDE SEQUENCE [LARGE SCALE GENOMIC DNA]</scope>
    <source>
        <strain evidence="3">FSY-8</strain>
    </source>
</reference>
<evidence type="ECO:0000256" key="1">
    <source>
        <dbReference type="SAM" id="Phobius"/>
    </source>
</evidence>
<keyword evidence="1" id="KW-0812">Transmembrane</keyword>
<dbReference type="InterPro" id="IPR021830">
    <property type="entry name" value="DUF3422"/>
</dbReference>
<dbReference type="EMBL" id="JAAAPO010000001">
    <property type="protein sequence ID" value="NBC35243.1"/>
    <property type="molecule type" value="Genomic_DNA"/>
</dbReference>
<dbReference type="RefSeq" id="WP_161716523.1">
    <property type="nucleotide sequence ID" value="NZ_JAAAPO010000001.1"/>
</dbReference>
<proteinExistence type="predicted"/>
<evidence type="ECO:0000313" key="3">
    <source>
        <dbReference type="Proteomes" id="UP000753724"/>
    </source>
</evidence>
<dbReference type="Proteomes" id="UP000753724">
    <property type="component" value="Unassembled WGS sequence"/>
</dbReference>
<name>A0ABW9X9N1_9SPHN</name>
<protein>
    <submittedName>
        <fullName evidence="2">DUF3422 family protein</fullName>
    </submittedName>
</protein>
<organism evidence="2 3">
    <name type="scientific">Novosphingobium ovatum</name>
    <dbReference type="NCBI Taxonomy" id="1908523"/>
    <lineage>
        <taxon>Bacteria</taxon>
        <taxon>Pseudomonadati</taxon>
        <taxon>Pseudomonadota</taxon>
        <taxon>Alphaproteobacteria</taxon>
        <taxon>Sphingomonadales</taxon>
        <taxon>Sphingomonadaceae</taxon>
        <taxon>Novosphingobium</taxon>
    </lineage>
</organism>
<sequence length="429" mass="46837">MQLNEHPLRRQVVGEMHLRRWPRLSAPAQVIQILRILTPEDRAAEAALLADLPAGAYLAPGENPRHVEGDLAPGLSFAIEHHSEASGITLFHRPGVGGAPDAPAMSIEDALAWAGRFPGQVIRATWLHVLRDEAAAEALLPEVGFVGSDLVSCRIGGDEAGAGGVRLWSDFRIGPDGFGVALVAADDMPDGDLSRLLQRFQELGNYRNLALLGLPVAQAHWGRLDAAEAALRQLGQDVARPEVTDDMLLERVSALSLDLMSITAQTRYRMSATAAYAQLVEERLAGLNVRRVPGYPSLVHFTQRRLLPAARTCGAFDRRLGELTARAADFTALLRTRVETRIENQNGQLLRSMERSSSLQLRLQQLVEGLSVVALSYYGLSLIGYMLKAWEKVDHDFPATTLTGGLVPVVLGGMYWGIHRMKARLLGDH</sequence>
<keyword evidence="1" id="KW-0472">Membrane</keyword>
<dbReference type="Pfam" id="PF11902">
    <property type="entry name" value="DUF3422"/>
    <property type="match status" value="1"/>
</dbReference>
<keyword evidence="1" id="KW-1133">Transmembrane helix</keyword>
<keyword evidence="3" id="KW-1185">Reference proteome</keyword>
<gene>
    <name evidence="2" type="ORF">GTZ99_01570</name>
</gene>
<accession>A0ABW9X9N1</accession>
<feature type="transmembrane region" description="Helical" evidence="1">
    <location>
        <begin position="399"/>
        <end position="418"/>
    </location>
</feature>
<feature type="transmembrane region" description="Helical" evidence="1">
    <location>
        <begin position="366"/>
        <end position="387"/>
    </location>
</feature>